<proteinExistence type="inferred from homology"/>
<name>A0ABQ0AET6_9GAMM</name>
<reference evidence="3 4" key="1">
    <citation type="submission" date="2024-04" db="EMBL/GenBank/DDBJ databases">
        <title>Draft genome sequence of Sessilibacter corallicola NBRC 116591.</title>
        <authorList>
            <person name="Miyakawa T."/>
            <person name="Kusuya Y."/>
            <person name="Miura T."/>
        </authorList>
    </citation>
    <scope>NUCLEOTIDE SEQUENCE [LARGE SCALE GENOMIC DNA]</scope>
    <source>
        <strain evidence="3 4">KU-00831-HH</strain>
    </source>
</reference>
<evidence type="ECO:0000313" key="3">
    <source>
        <dbReference type="EMBL" id="GAA6170167.1"/>
    </source>
</evidence>
<keyword evidence="4" id="KW-1185">Reference proteome</keyword>
<dbReference type="InterPro" id="IPR002347">
    <property type="entry name" value="SDR_fam"/>
</dbReference>
<accession>A0ABQ0AET6</accession>
<dbReference type="PIRSF" id="PIRSF000126">
    <property type="entry name" value="11-beta-HSD1"/>
    <property type="match status" value="1"/>
</dbReference>
<evidence type="ECO:0000256" key="2">
    <source>
        <dbReference type="ARBA" id="ARBA00023002"/>
    </source>
</evidence>
<sequence>MSRLLDKYGSWAVITGANSGIGQEFAKLLAKEGFNLVLVARRQPLLDELANTLKAEANIEVRPVALDLLEPYAVQTLAKGVADLDVGLVIPCAGVDEMGRFVEKDYASIDKMLDLNVKSPTELTHVFAKKMEGRKHSGIILVSSLFAYQGIPNFAAYAASKSYILILGESLNVELKSKGIDLTVLSPGLTDTPFSQNMAIDFSQLPMIAQKPADVARCGLNSLGKRSSNVSGLLNKFYAWENRLLPRWAPVKLFGFLIDRAIAVYGRRAAKSGAAAKAN</sequence>
<organism evidence="3 4">
    <name type="scientific">Sessilibacter corallicola</name>
    <dbReference type="NCBI Taxonomy" id="2904075"/>
    <lineage>
        <taxon>Bacteria</taxon>
        <taxon>Pseudomonadati</taxon>
        <taxon>Pseudomonadota</taxon>
        <taxon>Gammaproteobacteria</taxon>
        <taxon>Cellvibrionales</taxon>
        <taxon>Cellvibrionaceae</taxon>
        <taxon>Sessilibacter</taxon>
    </lineage>
</organism>
<comment type="caution">
    <text evidence="3">The sequence shown here is derived from an EMBL/GenBank/DDBJ whole genome shotgun (WGS) entry which is preliminary data.</text>
</comment>
<dbReference type="InterPro" id="IPR036291">
    <property type="entry name" value="NAD(P)-bd_dom_sf"/>
</dbReference>
<dbReference type="Pfam" id="PF00106">
    <property type="entry name" value="adh_short"/>
    <property type="match status" value="1"/>
</dbReference>
<dbReference type="InterPro" id="IPR051019">
    <property type="entry name" value="VLCFA-Steroid_DH"/>
</dbReference>
<dbReference type="Gene3D" id="3.40.50.720">
    <property type="entry name" value="NAD(P)-binding Rossmann-like Domain"/>
    <property type="match status" value="1"/>
</dbReference>
<dbReference type="Proteomes" id="UP001465153">
    <property type="component" value="Unassembled WGS sequence"/>
</dbReference>
<evidence type="ECO:0000313" key="4">
    <source>
        <dbReference type="Proteomes" id="UP001465153"/>
    </source>
</evidence>
<dbReference type="PRINTS" id="PR00081">
    <property type="entry name" value="GDHRDH"/>
</dbReference>
<keyword evidence="2" id="KW-0560">Oxidoreductase</keyword>
<evidence type="ECO:0000256" key="1">
    <source>
        <dbReference type="ARBA" id="ARBA00006484"/>
    </source>
</evidence>
<dbReference type="PANTHER" id="PTHR43899:SF13">
    <property type="entry name" value="RH59310P"/>
    <property type="match status" value="1"/>
</dbReference>
<gene>
    <name evidence="3" type="ORF">NBRC116591_39800</name>
</gene>
<dbReference type="RefSeq" id="WP_233086790.1">
    <property type="nucleotide sequence ID" value="NZ_BAABWN010000020.1"/>
</dbReference>
<protein>
    <submittedName>
        <fullName evidence="3">SDR family NAD(P)-dependent oxidoreductase</fullName>
    </submittedName>
</protein>
<dbReference type="SUPFAM" id="SSF51735">
    <property type="entry name" value="NAD(P)-binding Rossmann-fold domains"/>
    <property type="match status" value="1"/>
</dbReference>
<dbReference type="PANTHER" id="PTHR43899">
    <property type="entry name" value="RH59310P"/>
    <property type="match status" value="1"/>
</dbReference>
<dbReference type="EMBL" id="BAABWN010000020">
    <property type="protein sequence ID" value="GAA6170167.1"/>
    <property type="molecule type" value="Genomic_DNA"/>
</dbReference>
<comment type="similarity">
    <text evidence="1">Belongs to the short-chain dehydrogenases/reductases (SDR) family.</text>
</comment>